<dbReference type="EMBL" id="UGXR01000001">
    <property type="protein sequence ID" value="SUH06344.1"/>
    <property type="molecule type" value="Genomic_DNA"/>
</dbReference>
<gene>
    <name evidence="1" type="ORF">NCTC8256_00185</name>
</gene>
<sequence>MVSFISLSTKTIRHNTNSSGGQPFFIKRFKKLTGYDNFCIVIRKFWFKCVMHVHNQFCIRIALSDLPIQFHTIMNNNDAIFLGSHFISNIKDALGIG</sequence>
<protein>
    <submittedName>
        <fullName evidence="1">Uncharacterized protein</fullName>
    </submittedName>
</protein>
<dbReference type="AlphaFoldDB" id="A0A379VJU0"/>
<reference evidence="1 2" key="1">
    <citation type="submission" date="2018-06" db="EMBL/GenBank/DDBJ databases">
        <authorList>
            <consortium name="Pathogen Informatics"/>
            <person name="Doyle S."/>
        </authorList>
    </citation>
    <scope>NUCLEOTIDE SEQUENCE [LARGE SCALE GENOMIC DNA]</scope>
    <source>
        <strain evidence="1 2">NCTC8256</strain>
    </source>
</reference>
<accession>A0A379VJU0</accession>
<name>A0A379VJU0_SALET</name>
<dbReference type="Proteomes" id="UP000254346">
    <property type="component" value="Unassembled WGS sequence"/>
</dbReference>
<organism evidence="1 2">
    <name type="scientific">Salmonella enterica I</name>
    <dbReference type="NCBI Taxonomy" id="59201"/>
    <lineage>
        <taxon>Bacteria</taxon>
        <taxon>Pseudomonadati</taxon>
        <taxon>Pseudomonadota</taxon>
        <taxon>Gammaproteobacteria</taxon>
        <taxon>Enterobacterales</taxon>
        <taxon>Enterobacteriaceae</taxon>
        <taxon>Salmonella</taxon>
    </lineage>
</organism>
<evidence type="ECO:0000313" key="2">
    <source>
        <dbReference type="Proteomes" id="UP000254346"/>
    </source>
</evidence>
<evidence type="ECO:0000313" key="1">
    <source>
        <dbReference type="EMBL" id="SUH06344.1"/>
    </source>
</evidence>
<proteinExistence type="predicted"/>